<feature type="non-terminal residue" evidence="1">
    <location>
        <position position="86"/>
    </location>
</feature>
<dbReference type="EMBL" id="CAJVQB010066166">
    <property type="protein sequence ID" value="CAG8841554.1"/>
    <property type="molecule type" value="Genomic_DNA"/>
</dbReference>
<accession>A0ABN7WVQ7</accession>
<organism evidence="1 2">
    <name type="scientific">Gigaspora margarita</name>
    <dbReference type="NCBI Taxonomy" id="4874"/>
    <lineage>
        <taxon>Eukaryota</taxon>
        <taxon>Fungi</taxon>
        <taxon>Fungi incertae sedis</taxon>
        <taxon>Mucoromycota</taxon>
        <taxon>Glomeromycotina</taxon>
        <taxon>Glomeromycetes</taxon>
        <taxon>Diversisporales</taxon>
        <taxon>Gigasporaceae</taxon>
        <taxon>Gigaspora</taxon>
    </lineage>
</organism>
<feature type="non-terminal residue" evidence="1">
    <location>
        <position position="1"/>
    </location>
</feature>
<gene>
    <name evidence="1" type="ORF">GMARGA_LOCUS35491</name>
</gene>
<comment type="caution">
    <text evidence="1">The sequence shown here is derived from an EMBL/GenBank/DDBJ whole genome shotgun (WGS) entry which is preliminary data.</text>
</comment>
<keyword evidence="2" id="KW-1185">Reference proteome</keyword>
<evidence type="ECO:0000313" key="2">
    <source>
        <dbReference type="Proteomes" id="UP000789901"/>
    </source>
</evidence>
<name>A0ABN7WVQ7_GIGMA</name>
<evidence type="ECO:0000313" key="1">
    <source>
        <dbReference type="EMBL" id="CAG8841554.1"/>
    </source>
</evidence>
<dbReference type="Proteomes" id="UP000789901">
    <property type="component" value="Unassembled WGS sequence"/>
</dbReference>
<sequence>TLLSCIGIASVSSEILPAIDLILSEYLTLQILSIECIEIAQCLYFDAILVNLTVIGLDDKNKNIDNRFIEDVYNTKQILFKLLVLK</sequence>
<proteinExistence type="predicted"/>
<protein>
    <submittedName>
        <fullName evidence="1">286_t:CDS:1</fullName>
    </submittedName>
</protein>
<reference evidence="1 2" key="1">
    <citation type="submission" date="2021-06" db="EMBL/GenBank/DDBJ databases">
        <authorList>
            <person name="Kallberg Y."/>
            <person name="Tangrot J."/>
            <person name="Rosling A."/>
        </authorList>
    </citation>
    <scope>NUCLEOTIDE SEQUENCE [LARGE SCALE GENOMIC DNA]</scope>
    <source>
        <strain evidence="1 2">120-4 pot B 10/14</strain>
    </source>
</reference>